<gene>
    <name evidence="3" type="ORF">PFR001_LOCUS8496</name>
</gene>
<dbReference type="EMBL" id="CAKLBC010001717">
    <property type="protein sequence ID" value="CAH0493353.1"/>
    <property type="molecule type" value="Genomic_DNA"/>
</dbReference>
<keyword evidence="1" id="KW-0175">Coiled coil</keyword>
<feature type="compositionally biased region" description="Polar residues" evidence="2">
    <location>
        <begin position="18"/>
        <end position="33"/>
    </location>
</feature>
<name>A0ABN8CH15_9STRA</name>
<reference evidence="3 4" key="1">
    <citation type="submission" date="2021-11" db="EMBL/GenBank/DDBJ databases">
        <authorList>
            <person name="Islam A."/>
            <person name="Islam S."/>
            <person name="Flora M.S."/>
            <person name="Rahman M."/>
            <person name="Ziaur R.M."/>
            <person name="Epstein J.H."/>
            <person name="Hassan M."/>
            <person name="Klassen M."/>
            <person name="Woodard K."/>
            <person name="Webb A."/>
            <person name="Webby R.J."/>
            <person name="El Zowalaty M.E."/>
        </authorList>
    </citation>
    <scope>NUCLEOTIDE SEQUENCE [LARGE SCALE GENOMIC DNA]</scope>
    <source>
        <strain evidence="3">Pf1</strain>
    </source>
</reference>
<protein>
    <submittedName>
        <fullName evidence="3">Uncharacterized protein</fullName>
    </submittedName>
</protein>
<accession>A0ABN8CH15</accession>
<evidence type="ECO:0000313" key="3">
    <source>
        <dbReference type="EMBL" id="CAH0493353.1"/>
    </source>
</evidence>
<feature type="region of interest" description="Disordered" evidence="2">
    <location>
        <begin position="1"/>
        <end position="38"/>
    </location>
</feature>
<feature type="coiled-coil region" evidence="1">
    <location>
        <begin position="149"/>
        <end position="183"/>
    </location>
</feature>
<evidence type="ECO:0000313" key="4">
    <source>
        <dbReference type="Proteomes" id="UP001157938"/>
    </source>
</evidence>
<organism evidence="3 4">
    <name type="scientific">Peronospora farinosa</name>
    <dbReference type="NCBI Taxonomy" id="134698"/>
    <lineage>
        <taxon>Eukaryota</taxon>
        <taxon>Sar</taxon>
        <taxon>Stramenopiles</taxon>
        <taxon>Oomycota</taxon>
        <taxon>Peronosporomycetes</taxon>
        <taxon>Peronosporales</taxon>
        <taxon>Peronosporaceae</taxon>
        <taxon>Peronospora</taxon>
    </lineage>
</organism>
<sequence length="265" mass="30063">MQNDGQEAVEMIGDAPEWTSSVDNQQQQSQEDTGVSKYMDDGLPPILLVKAMPRVATAQERMLVPVLNDGHREQTGQRQQQRSIEKASTKLAKVKMTKKVAAHETSRRKWKTNVARNESSGISQTSATMLFQCSCQLLRNQTLDYDVRAREMEERNAAQTREIDEWEKRIRSLKRELEEYADEQVDEATDMALVEDTHGSHEQMAKALPSSTAVFGTIETTALPPAVIAAEIKVQDELRNRRQKVKEFCRNIPGFIQSQESGHYL</sequence>
<proteinExistence type="predicted"/>
<evidence type="ECO:0000256" key="1">
    <source>
        <dbReference type="SAM" id="Coils"/>
    </source>
</evidence>
<dbReference type="Proteomes" id="UP001157938">
    <property type="component" value="Unassembled WGS sequence"/>
</dbReference>
<evidence type="ECO:0000256" key="2">
    <source>
        <dbReference type="SAM" id="MobiDB-lite"/>
    </source>
</evidence>
<comment type="caution">
    <text evidence="3">The sequence shown here is derived from an EMBL/GenBank/DDBJ whole genome shotgun (WGS) entry which is preliminary data.</text>
</comment>
<keyword evidence="4" id="KW-1185">Reference proteome</keyword>